<evidence type="ECO:0000256" key="8">
    <source>
        <dbReference type="SAM" id="Phobius"/>
    </source>
</evidence>
<keyword evidence="3 8" id="KW-0812">Transmembrane</keyword>
<evidence type="ECO:0000313" key="11">
    <source>
        <dbReference type="Proteomes" id="UP000008068"/>
    </source>
</evidence>
<comment type="similarity">
    <text evidence="2">Belongs to the SID1 family.</text>
</comment>
<feature type="transmembrane region" description="Helical" evidence="8">
    <location>
        <begin position="671"/>
        <end position="690"/>
    </location>
</feature>
<proteinExistence type="inferred from homology"/>
<dbReference type="OMA" id="MANRDEM"/>
<dbReference type="AlphaFoldDB" id="G0MS59"/>
<keyword evidence="11" id="KW-1185">Reference proteome</keyword>
<reference evidence="11" key="1">
    <citation type="submission" date="2011-07" db="EMBL/GenBank/DDBJ databases">
        <authorList>
            <consortium name="Caenorhabditis brenneri Sequencing and Analysis Consortium"/>
            <person name="Wilson R.K."/>
        </authorList>
    </citation>
    <scope>NUCLEOTIDE SEQUENCE [LARGE SCALE GENOMIC DNA]</scope>
    <source>
        <strain evidence="11">PB2801</strain>
    </source>
</reference>
<feature type="transmembrane region" description="Helical" evidence="8">
    <location>
        <begin position="495"/>
        <end position="514"/>
    </location>
</feature>
<dbReference type="EMBL" id="GL379809">
    <property type="protein sequence ID" value="EGT42616.1"/>
    <property type="molecule type" value="Genomic_DNA"/>
</dbReference>
<evidence type="ECO:0000256" key="5">
    <source>
        <dbReference type="ARBA" id="ARBA00022989"/>
    </source>
</evidence>
<feature type="transmembrane region" description="Helical" evidence="8">
    <location>
        <begin position="556"/>
        <end position="575"/>
    </location>
</feature>
<comment type="subcellular location">
    <subcellularLocation>
        <location evidence="1">Membrane</location>
        <topology evidence="1">Multi-pass membrane protein</topology>
    </subcellularLocation>
</comment>
<evidence type="ECO:0000256" key="4">
    <source>
        <dbReference type="ARBA" id="ARBA00022729"/>
    </source>
</evidence>
<dbReference type="GO" id="GO:0035194">
    <property type="term" value="P:regulatory ncRNA-mediated post-transcriptional gene silencing"/>
    <property type="evidence" value="ECO:0007669"/>
    <property type="project" value="EnsemblMetazoa"/>
</dbReference>
<feature type="chain" id="PRO_5003404556" evidence="9">
    <location>
        <begin position="23"/>
        <end position="755"/>
    </location>
</feature>
<dbReference type="GO" id="GO:0033227">
    <property type="term" value="P:dsRNA transport"/>
    <property type="evidence" value="ECO:0007669"/>
    <property type="project" value="EnsemblMetazoa"/>
</dbReference>
<keyword evidence="6 8" id="KW-0472">Membrane</keyword>
<dbReference type="PANTHER" id="PTHR12185">
    <property type="entry name" value="SID1 TRANSMEMBRANE FAMILY MEMEBER"/>
    <property type="match status" value="1"/>
</dbReference>
<evidence type="ECO:0000256" key="2">
    <source>
        <dbReference type="ARBA" id="ARBA00006618"/>
    </source>
</evidence>
<dbReference type="InParanoid" id="G0MS59"/>
<feature type="transmembrane region" description="Helical" evidence="8">
    <location>
        <begin position="581"/>
        <end position="599"/>
    </location>
</feature>
<name>G0MS59_CAEBE</name>
<dbReference type="FunCoup" id="G0MS59">
    <property type="interactions" value="182"/>
</dbReference>
<dbReference type="Proteomes" id="UP000008068">
    <property type="component" value="Unassembled WGS sequence"/>
</dbReference>
<feature type="transmembrane region" description="Helical" evidence="8">
    <location>
        <begin position="464"/>
        <end position="483"/>
    </location>
</feature>
<feature type="transmembrane region" description="Helical" evidence="8">
    <location>
        <begin position="611"/>
        <end position="634"/>
    </location>
</feature>
<evidence type="ECO:0000256" key="9">
    <source>
        <dbReference type="SAM" id="SignalP"/>
    </source>
</evidence>
<dbReference type="GO" id="GO:0051033">
    <property type="term" value="F:RNA transmembrane transporter activity"/>
    <property type="evidence" value="ECO:0007669"/>
    <property type="project" value="EnsemblMetazoa"/>
</dbReference>
<dbReference type="GO" id="GO:0005764">
    <property type="term" value="C:lysosome"/>
    <property type="evidence" value="ECO:0007669"/>
    <property type="project" value="TreeGrafter"/>
</dbReference>
<dbReference type="PANTHER" id="PTHR12185:SF1">
    <property type="entry name" value="SYSTEMIC RNA INTERFERENCE DEFECTIVE PROTEIN 1"/>
    <property type="match status" value="1"/>
</dbReference>
<evidence type="ECO:0000313" key="10">
    <source>
        <dbReference type="EMBL" id="EGT42616.1"/>
    </source>
</evidence>
<sequence>MKGSGSILGCLLIVLLGQLGLSDNITDKEPSELDFTKNNETGPIIVRQLHSKTKMFNATLKPGKVHLYYLSLDDSYVLDLMRIAAEVIDPVLYKNEKDAILEVTVSNGRDNFNLKLPVIYPNLTLYSYGKLLNPLISDDFGPKISKKRRNSTGNQTLVISVQSRLKVDLDYRLHLTRLDRSQYNLKFKPGQSTKTLSNQKLTFVKPIGFFLDAIEQNVKSFHITLLSDDDFCASLITVPANESIYDRPVDADKADNNRVITFTKRADIFFSQTEIETFKSFRIFVFISPVDSPCSTNSSRKTFNENKKVTFEFAKLEPSSYFFPTALMMAFLATPVLLFVPALILNRIRNTSTSQSTLISFAPDTPDQSYQVEEGPSTDNDIVVPEEENLQNQEGNIIPLPEDSLSLHGQMLKYPLAIILPVFMHTAVEYHEWTTSTMANRDEMCFHNNACARPYGELRAWNNIISNIGYAIYGLVFIAITMCRRWRHGSPVVGIYECTLLDVTIGVFMILQAIASATYHICPSDVAFQFDTPCIQVICGLLIIRQWRVRQESPSASYTNLLLFGVVSLNFLISAFSKAKYVRYLIAMIHISAIASMCLAKRRTLETKKTFQVFTACFAAINFLIMLTYLAPSILHLNQIVTYCFISNCIMYLVYYAVMKLVSRERIGLKGKVCGGLAVIGWIVAAVFFFQDDTDWTRSSAASRALNKPCLLLNFFGSHDLWHIFGALAGLFTFLFVSFVDDDLVNTPKSAINVY</sequence>
<evidence type="ECO:0000256" key="3">
    <source>
        <dbReference type="ARBA" id="ARBA00022692"/>
    </source>
</evidence>
<dbReference type="OrthoDB" id="416618at2759"/>
<feature type="signal peptide" evidence="9">
    <location>
        <begin position="1"/>
        <end position="22"/>
    </location>
</feature>
<dbReference type="GO" id="GO:0003725">
    <property type="term" value="F:double-stranded RNA binding"/>
    <property type="evidence" value="ECO:0007669"/>
    <property type="project" value="EnsemblMetazoa"/>
</dbReference>
<evidence type="ECO:0000256" key="6">
    <source>
        <dbReference type="ARBA" id="ARBA00023136"/>
    </source>
</evidence>
<accession>G0MS59</accession>
<evidence type="ECO:0000256" key="7">
    <source>
        <dbReference type="ARBA" id="ARBA00023180"/>
    </source>
</evidence>
<feature type="transmembrane region" description="Helical" evidence="8">
    <location>
        <begin position="721"/>
        <end position="740"/>
    </location>
</feature>
<evidence type="ECO:0000256" key="1">
    <source>
        <dbReference type="ARBA" id="ARBA00004141"/>
    </source>
</evidence>
<dbReference type="InterPro" id="IPR025958">
    <property type="entry name" value="SID1_TM_fam"/>
</dbReference>
<dbReference type="STRING" id="135651.G0MS59"/>
<keyword evidence="5 8" id="KW-1133">Transmembrane helix</keyword>
<keyword evidence="7" id="KW-0325">Glycoprotein</keyword>
<organism evidence="11">
    <name type="scientific">Caenorhabditis brenneri</name>
    <name type="common">Nematode worm</name>
    <dbReference type="NCBI Taxonomy" id="135651"/>
    <lineage>
        <taxon>Eukaryota</taxon>
        <taxon>Metazoa</taxon>
        <taxon>Ecdysozoa</taxon>
        <taxon>Nematoda</taxon>
        <taxon>Chromadorea</taxon>
        <taxon>Rhabditida</taxon>
        <taxon>Rhabditina</taxon>
        <taxon>Rhabditomorpha</taxon>
        <taxon>Rhabditoidea</taxon>
        <taxon>Rhabditidae</taxon>
        <taxon>Peloderinae</taxon>
        <taxon>Caenorhabditis</taxon>
    </lineage>
</organism>
<dbReference type="GO" id="GO:0005886">
    <property type="term" value="C:plasma membrane"/>
    <property type="evidence" value="ECO:0007669"/>
    <property type="project" value="EnsemblMetazoa"/>
</dbReference>
<feature type="transmembrane region" description="Helical" evidence="8">
    <location>
        <begin position="640"/>
        <end position="659"/>
    </location>
</feature>
<keyword evidence="4 9" id="KW-0732">Signal</keyword>
<dbReference type="Pfam" id="PF13965">
    <property type="entry name" value="SID-1_RNA_chan"/>
    <property type="match status" value="1"/>
</dbReference>
<feature type="transmembrane region" description="Helical" evidence="8">
    <location>
        <begin position="321"/>
        <end position="345"/>
    </location>
</feature>
<protein>
    <submittedName>
        <fullName evidence="10">CBN-SID-1 protein</fullName>
    </submittedName>
</protein>
<dbReference type="HOGENOM" id="CLU_373491_0_0_1"/>
<dbReference type="eggNOG" id="ENOG502QUXZ">
    <property type="taxonomic scope" value="Eukaryota"/>
</dbReference>
<gene>
    <name evidence="10" type="primary">Cbn-sid-1</name>
    <name evidence="10" type="ORF">CAEBREN_00847</name>
</gene>